<keyword evidence="11" id="KW-1185">Reference proteome</keyword>
<evidence type="ECO:0000256" key="5">
    <source>
        <dbReference type="ARBA" id="ARBA00022989"/>
    </source>
</evidence>
<evidence type="ECO:0000256" key="1">
    <source>
        <dbReference type="ARBA" id="ARBA00004651"/>
    </source>
</evidence>
<protein>
    <submittedName>
        <fullName evidence="10">Multisubunit sodium/proton antiporter, MrpD subunit</fullName>
    </submittedName>
</protein>
<feature type="transmembrane region" description="Helical" evidence="8">
    <location>
        <begin position="166"/>
        <end position="187"/>
    </location>
</feature>
<reference evidence="10 11" key="1">
    <citation type="submission" date="2017-09" db="EMBL/GenBank/DDBJ databases">
        <authorList>
            <person name="Ehlers B."/>
            <person name="Leendertz F.H."/>
        </authorList>
    </citation>
    <scope>NUCLEOTIDE SEQUENCE [LARGE SCALE GENOMIC DNA]</scope>
    <source>
        <strain evidence="10 11">USBA 140</strain>
    </source>
</reference>
<dbReference type="PANTHER" id="PTHR42703">
    <property type="entry name" value="NADH DEHYDROGENASE"/>
    <property type="match status" value="1"/>
</dbReference>
<keyword evidence="6 8" id="KW-0472">Membrane</keyword>
<feature type="domain" description="NADH:quinone oxidoreductase/Mrp antiporter transmembrane" evidence="9">
    <location>
        <begin position="131"/>
        <end position="421"/>
    </location>
</feature>
<dbReference type="OrthoDB" id="9768329at2"/>
<feature type="transmembrane region" description="Helical" evidence="8">
    <location>
        <begin position="36"/>
        <end position="56"/>
    </location>
</feature>
<feature type="transmembrane region" description="Helical" evidence="8">
    <location>
        <begin position="68"/>
        <end position="99"/>
    </location>
</feature>
<sequence>MSAAVLLTLPLALPFLGAVVAFFAGRFAGPGAGRWASVLTCAAMVVASGLLMAAVWRDGVLAVQMGGWIAPFGITLVADVLAAVMVVITAVSGLAVAVYACADIDRARERLGWHALYLVLLAGVTGAFLTGDLFNLYVWFEVMLIASFCLLVIGGDREQLDGGLRYVFLNLVATVMFLVAVGLLYGLTGTLNMADLHGALKTVEAPALVTTIAILFVGAFGIKAAVFPLFFWLPASYHTPPVAVSAIFAALLTKVGVYALIRLFTLVFTQDVDYTHGLLLVIAGLTMVTGVLGAAAQTQMRKILSFHIISQIGYMVMGLALFTPLALLGAVFYLVHHIIVKANLFLVSGVAKRLTGSFELERIGGLYRAKPWLAVLFLVPALSLAGIPPLSGFWAKLVLVQASLEVESWAIAATALVVGLLTIFSMSKIWLEAFWKPHPDGDAAVVSLTRSETVLLVAPVVVLAAITVVIGLVPQPFLDLAARSAAELLSPEAYVRTVLGGVP</sequence>
<feature type="transmembrane region" description="Helical" evidence="8">
    <location>
        <begin position="111"/>
        <end position="130"/>
    </location>
</feature>
<keyword evidence="4 7" id="KW-0812">Transmembrane</keyword>
<dbReference type="NCBIfam" id="NF009306">
    <property type="entry name" value="PRK12663.1"/>
    <property type="match status" value="1"/>
</dbReference>
<dbReference type="GO" id="GO:0042773">
    <property type="term" value="P:ATP synthesis coupled electron transport"/>
    <property type="evidence" value="ECO:0007669"/>
    <property type="project" value="InterPro"/>
</dbReference>
<proteinExistence type="inferred from homology"/>
<feature type="transmembrane region" description="Helical" evidence="8">
    <location>
        <begin position="274"/>
        <end position="296"/>
    </location>
</feature>
<evidence type="ECO:0000256" key="8">
    <source>
        <dbReference type="SAM" id="Phobius"/>
    </source>
</evidence>
<dbReference type="PRINTS" id="PR01437">
    <property type="entry name" value="NUOXDRDTASE4"/>
</dbReference>
<evidence type="ECO:0000256" key="6">
    <source>
        <dbReference type="ARBA" id="ARBA00023136"/>
    </source>
</evidence>
<name>A0A286G1V1_9PROT</name>
<feature type="transmembrane region" description="Helical" evidence="8">
    <location>
        <begin position="331"/>
        <end position="351"/>
    </location>
</feature>
<feature type="transmembrane region" description="Helical" evidence="8">
    <location>
        <begin position="452"/>
        <end position="473"/>
    </location>
</feature>
<dbReference type="GO" id="GO:0005886">
    <property type="term" value="C:plasma membrane"/>
    <property type="evidence" value="ECO:0007669"/>
    <property type="project" value="UniProtKB-SubCell"/>
</dbReference>
<feature type="transmembrane region" description="Helical" evidence="8">
    <location>
        <begin position="207"/>
        <end position="233"/>
    </location>
</feature>
<evidence type="ECO:0000313" key="11">
    <source>
        <dbReference type="Proteomes" id="UP000219621"/>
    </source>
</evidence>
<evidence type="ECO:0000256" key="4">
    <source>
        <dbReference type="ARBA" id="ARBA00022692"/>
    </source>
</evidence>
<organism evidence="10 11">
    <name type="scientific">Caenispirillum bisanense</name>
    <dbReference type="NCBI Taxonomy" id="414052"/>
    <lineage>
        <taxon>Bacteria</taxon>
        <taxon>Pseudomonadati</taxon>
        <taxon>Pseudomonadota</taxon>
        <taxon>Alphaproteobacteria</taxon>
        <taxon>Rhodospirillales</taxon>
        <taxon>Novispirillaceae</taxon>
        <taxon>Caenispirillum</taxon>
    </lineage>
</organism>
<evidence type="ECO:0000256" key="3">
    <source>
        <dbReference type="ARBA" id="ARBA00022475"/>
    </source>
</evidence>
<accession>A0A286G1V1</accession>
<feature type="transmembrane region" description="Helical" evidence="8">
    <location>
        <begin position="6"/>
        <end position="24"/>
    </location>
</feature>
<evidence type="ECO:0000313" key="10">
    <source>
        <dbReference type="EMBL" id="SOD89216.1"/>
    </source>
</evidence>
<dbReference type="GO" id="GO:0008137">
    <property type="term" value="F:NADH dehydrogenase (ubiquinone) activity"/>
    <property type="evidence" value="ECO:0007669"/>
    <property type="project" value="InterPro"/>
</dbReference>
<dbReference type="InterPro" id="IPR050586">
    <property type="entry name" value="CPA3_Na-H_Antiporter_D"/>
</dbReference>
<dbReference type="Proteomes" id="UP000219621">
    <property type="component" value="Unassembled WGS sequence"/>
</dbReference>
<keyword evidence="5 8" id="KW-1133">Transmembrane helix</keyword>
<dbReference type="RefSeq" id="WP_097277070.1">
    <property type="nucleotide sequence ID" value="NZ_OCNJ01000001.1"/>
</dbReference>
<feature type="transmembrane region" description="Helical" evidence="8">
    <location>
        <begin position="245"/>
        <end position="268"/>
    </location>
</feature>
<feature type="transmembrane region" description="Helical" evidence="8">
    <location>
        <begin position="136"/>
        <end position="154"/>
    </location>
</feature>
<evidence type="ECO:0000256" key="2">
    <source>
        <dbReference type="ARBA" id="ARBA00005346"/>
    </source>
</evidence>
<comment type="subcellular location">
    <subcellularLocation>
        <location evidence="1">Cell membrane</location>
        <topology evidence="1">Multi-pass membrane protein</topology>
    </subcellularLocation>
    <subcellularLocation>
        <location evidence="7">Membrane</location>
        <topology evidence="7">Multi-pass membrane protein</topology>
    </subcellularLocation>
</comment>
<keyword evidence="3" id="KW-1003">Cell membrane</keyword>
<feature type="transmembrane region" description="Helical" evidence="8">
    <location>
        <begin position="410"/>
        <end position="431"/>
    </location>
</feature>
<dbReference type="InterPro" id="IPR003918">
    <property type="entry name" value="NADH_UbQ_OxRdtase"/>
</dbReference>
<evidence type="ECO:0000256" key="7">
    <source>
        <dbReference type="RuleBase" id="RU000320"/>
    </source>
</evidence>
<comment type="similarity">
    <text evidence="2">Belongs to the CPA3 antiporters (TC 2.A.63) subunit D family.</text>
</comment>
<dbReference type="InterPro" id="IPR001750">
    <property type="entry name" value="ND/Mrp_TM"/>
</dbReference>
<dbReference type="EMBL" id="OCNJ01000001">
    <property type="protein sequence ID" value="SOD89216.1"/>
    <property type="molecule type" value="Genomic_DNA"/>
</dbReference>
<evidence type="ECO:0000259" key="9">
    <source>
        <dbReference type="Pfam" id="PF00361"/>
    </source>
</evidence>
<gene>
    <name evidence="10" type="ORF">SAMN05421508_101151</name>
</gene>
<feature type="transmembrane region" description="Helical" evidence="8">
    <location>
        <begin position="372"/>
        <end position="390"/>
    </location>
</feature>
<dbReference type="PANTHER" id="PTHR42703:SF1">
    <property type="entry name" value="NA(+)_H(+) ANTIPORTER SUBUNIT D1"/>
    <property type="match status" value="1"/>
</dbReference>
<dbReference type="AlphaFoldDB" id="A0A286G1V1"/>
<feature type="transmembrane region" description="Helical" evidence="8">
    <location>
        <begin position="303"/>
        <end position="325"/>
    </location>
</feature>
<dbReference type="Pfam" id="PF00361">
    <property type="entry name" value="Proton_antipo_M"/>
    <property type="match status" value="1"/>
</dbReference>